<evidence type="ECO:0000313" key="2">
    <source>
        <dbReference type="Proteomes" id="UP001218218"/>
    </source>
</evidence>
<sequence length="235" mass="26003">MEILSMITNSKHPFLSYYYFAWGHSILITLPAGNISRLDSRVEKVGYSVSFAASRFSFVVLASSFTVLELQPWAAGLRFLSEQVLRTENSSSFSKCDIVRDPILHLPFDGRRSRGECGPLRRMNQSRCGVAVLALELEADIKAPAFETSAVHTIVAAFVHVVKGTGLWADVSWVRVWDDAMRAGRPCTQSGIGRSERRDRGGVDEAARAKLVLVCRAVLRVKADGHLARTSAHRI</sequence>
<accession>A0AAD7EL86</accession>
<organism evidence="1 2">
    <name type="scientific">Mycena albidolilacea</name>
    <dbReference type="NCBI Taxonomy" id="1033008"/>
    <lineage>
        <taxon>Eukaryota</taxon>
        <taxon>Fungi</taxon>
        <taxon>Dikarya</taxon>
        <taxon>Basidiomycota</taxon>
        <taxon>Agaricomycotina</taxon>
        <taxon>Agaricomycetes</taxon>
        <taxon>Agaricomycetidae</taxon>
        <taxon>Agaricales</taxon>
        <taxon>Marasmiineae</taxon>
        <taxon>Mycenaceae</taxon>
        <taxon>Mycena</taxon>
    </lineage>
</organism>
<dbReference type="EMBL" id="JARIHO010000035">
    <property type="protein sequence ID" value="KAJ7331497.1"/>
    <property type="molecule type" value="Genomic_DNA"/>
</dbReference>
<reference evidence="1" key="1">
    <citation type="submission" date="2023-03" db="EMBL/GenBank/DDBJ databases">
        <title>Massive genome expansion in bonnet fungi (Mycena s.s.) driven by repeated elements and novel gene families across ecological guilds.</title>
        <authorList>
            <consortium name="Lawrence Berkeley National Laboratory"/>
            <person name="Harder C.B."/>
            <person name="Miyauchi S."/>
            <person name="Viragh M."/>
            <person name="Kuo A."/>
            <person name="Thoen E."/>
            <person name="Andreopoulos B."/>
            <person name="Lu D."/>
            <person name="Skrede I."/>
            <person name="Drula E."/>
            <person name="Henrissat B."/>
            <person name="Morin E."/>
            <person name="Kohler A."/>
            <person name="Barry K."/>
            <person name="LaButti K."/>
            <person name="Morin E."/>
            <person name="Salamov A."/>
            <person name="Lipzen A."/>
            <person name="Mereny Z."/>
            <person name="Hegedus B."/>
            <person name="Baldrian P."/>
            <person name="Stursova M."/>
            <person name="Weitz H."/>
            <person name="Taylor A."/>
            <person name="Grigoriev I.V."/>
            <person name="Nagy L.G."/>
            <person name="Martin F."/>
            <person name="Kauserud H."/>
        </authorList>
    </citation>
    <scope>NUCLEOTIDE SEQUENCE</scope>
    <source>
        <strain evidence="1">CBHHK002</strain>
    </source>
</reference>
<dbReference type="AlphaFoldDB" id="A0AAD7EL86"/>
<dbReference type="Proteomes" id="UP001218218">
    <property type="component" value="Unassembled WGS sequence"/>
</dbReference>
<gene>
    <name evidence="1" type="ORF">DFH08DRAFT_940105</name>
</gene>
<name>A0AAD7EL86_9AGAR</name>
<comment type="caution">
    <text evidence="1">The sequence shown here is derived from an EMBL/GenBank/DDBJ whole genome shotgun (WGS) entry which is preliminary data.</text>
</comment>
<proteinExistence type="predicted"/>
<protein>
    <submittedName>
        <fullName evidence="1">Uncharacterized protein</fullName>
    </submittedName>
</protein>
<evidence type="ECO:0000313" key="1">
    <source>
        <dbReference type="EMBL" id="KAJ7331497.1"/>
    </source>
</evidence>
<keyword evidence="2" id="KW-1185">Reference proteome</keyword>